<evidence type="ECO:0000256" key="1">
    <source>
        <dbReference type="ARBA" id="ARBA00001917"/>
    </source>
</evidence>
<evidence type="ECO:0000313" key="3">
    <source>
        <dbReference type="EMBL" id="AGU14609.1"/>
    </source>
</evidence>
<dbReference type="PATRIC" id="fig|1348662.3.peg.440"/>
<dbReference type="GO" id="GO:0016491">
    <property type="term" value="F:oxidoreductase activity"/>
    <property type="evidence" value="ECO:0007669"/>
    <property type="project" value="InterPro"/>
</dbReference>
<keyword evidence="4" id="KW-1185">Reference proteome</keyword>
<dbReference type="STRING" id="1348662.CARG_02220"/>
<dbReference type="InterPro" id="IPR000262">
    <property type="entry name" value="FMN-dep_DH"/>
</dbReference>
<sequence>MVTVDTAVAGSRHRDMRNGMTFPPKLTWKSFADASYKFEWWSNFLTTEPLAVTNFGEGSQSFQEIGTMFDPTLNFADLATYITHWNTVRRQVKLKGLTPAQYRDQALQEAA</sequence>
<reference evidence="3 4" key="1">
    <citation type="journal article" date="2013" name="Genome Announc.">
        <title>Whole-Genome Sequence of the Clinical Strain Corynebacterium argentoratense DSM 44202, Isolated from a Human Throat Specimen.</title>
        <authorList>
            <person name="Bomholt C."/>
            <person name="Glaub A."/>
            <person name="Gravermann K."/>
            <person name="Albersmeier A."/>
            <person name="Brinkrolf K."/>
            <person name="Ruckert C."/>
            <person name="Tauch A."/>
        </authorList>
    </citation>
    <scope>NUCLEOTIDE SEQUENCE [LARGE SCALE GENOMIC DNA]</scope>
    <source>
        <strain evidence="3">DSM 44202</strain>
    </source>
</reference>
<dbReference type="InterPro" id="IPR013785">
    <property type="entry name" value="Aldolase_TIM"/>
</dbReference>
<evidence type="ECO:0000259" key="2">
    <source>
        <dbReference type="Pfam" id="PF01070"/>
    </source>
</evidence>
<protein>
    <recommendedName>
        <fullName evidence="2">FMN-dependent dehydrogenase domain-containing protein</fullName>
    </recommendedName>
</protein>
<proteinExistence type="predicted"/>
<dbReference type="Gene3D" id="3.20.20.70">
    <property type="entry name" value="Aldolase class I"/>
    <property type="match status" value="1"/>
</dbReference>
<feature type="domain" description="FMN-dependent dehydrogenase" evidence="2">
    <location>
        <begin position="1"/>
        <end position="106"/>
    </location>
</feature>
<dbReference type="HOGENOM" id="CLU_2154098_0_0_11"/>
<dbReference type="eggNOG" id="COG1304">
    <property type="taxonomic scope" value="Bacteria"/>
</dbReference>
<dbReference type="SUPFAM" id="SSF51395">
    <property type="entry name" value="FMN-linked oxidoreductases"/>
    <property type="match status" value="1"/>
</dbReference>
<comment type="cofactor">
    <cofactor evidence="1">
        <name>FMN</name>
        <dbReference type="ChEBI" id="CHEBI:58210"/>
    </cofactor>
</comment>
<dbReference type="Proteomes" id="UP000016943">
    <property type="component" value="Chromosome"/>
</dbReference>
<name>U3GTG5_9CORY</name>
<organism evidence="3 4">
    <name type="scientific">Corynebacterium argentoratense DSM 44202</name>
    <dbReference type="NCBI Taxonomy" id="1348662"/>
    <lineage>
        <taxon>Bacteria</taxon>
        <taxon>Bacillati</taxon>
        <taxon>Actinomycetota</taxon>
        <taxon>Actinomycetes</taxon>
        <taxon>Mycobacteriales</taxon>
        <taxon>Corynebacteriaceae</taxon>
        <taxon>Corynebacterium</taxon>
    </lineage>
</organism>
<dbReference type="KEGG" id="caz:CARG_02220"/>
<accession>U3GTG5</accession>
<evidence type="ECO:0000313" key="4">
    <source>
        <dbReference type="Proteomes" id="UP000016943"/>
    </source>
</evidence>
<gene>
    <name evidence="3" type="ORF">CARG_02220</name>
</gene>
<dbReference type="EMBL" id="CP006365">
    <property type="protein sequence ID" value="AGU14609.1"/>
    <property type="molecule type" value="Genomic_DNA"/>
</dbReference>
<dbReference type="GO" id="GO:0015074">
    <property type="term" value="P:DNA integration"/>
    <property type="evidence" value="ECO:0007669"/>
    <property type="project" value="InterPro"/>
</dbReference>
<dbReference type="Pfam" id="PF01070">
    <property type="entry name" value="FMN_dh"/>
    <property type="match status" value="1"/>
</dbReference>
<dbReference type="AlphaFoldDB" id="U3GTG5"/>